<evidence type="ECO:0008006" key="8">
    <source>
        <dbReference type="Google" id="ProtNLM"/>
    </source>
</evidence>
<dbReference type="InterPro" id="IPR008939">
    <property type="entry name" value="Lytic_TGlycosylase_superhlx_U"/>
</dbReference>
<evidence type="ECO:0000259" key="5">
    <source>
        <dbReference type="Pfam" id="PF14718"/>
    </source>
</evidence>
<comment type="caution">
    <text evidence="6">The sequence shown here is derived from an EMBL/GenBank/DDBJ whole genome shotgun (WGS) entry which is preliminary data.</text>
</comment>
<dbReference type="Gene3D" id="1.25.20.10">
    <property type="entry name" value="Bacterial muramidases"/>
    <property type="match status" value="1"/>
</dbReference>
<dbReference type="SUPFAM" id="SSF48435">
    <property type="entry name" value="Bacterial muramidases"/>
    <property type="match status" value="1"/>
</dbReference>
<dbReference type="PANTHER" id="PTHR37423">
    <property type="entry name" value="SOLUBLE LYTIC MUREIN TRANSGLYCOSYLASE-RELATED"/>
    <property type="match status" value="1"/>
</dbReference>
<protein>
    <recommendedName>
        <fullName evidence="8">Lytic murein transglycosylase</fullName>
    </recommendedName>
</protein>
<dbReference type="EMBL" id="MUYB01000028">
    <property type="protein sequence ID" value="OOS03004.1"/>
    <property type="molecule type" value="Genomic_DNA"/>
</dbReference>
<dbReference type="Gene3D" id="1.10.530.10">
    <property type="match status" value="1"/>
</dbReference>
<keyword evidence="2 3" id="KW-0732">Signal</keyword>
<dbReference type="Pfam" id="PF01464">
    <property type="entry name" value="SLT"/>
    <property type="match status" value="1"/>
</dbReference>
<sequence>MMKKAFLTQVLLFLNLPIFAQENSITPVIQSQSVNQEKSITLEPNWHDQRQLFLKIQQLLPYSEQTNVALLISQLLEKIKDYPLYPEAKFQFLIKNKALAFENIEAFAQQYPHMTEQINQLTQHWLSLAQQTQDWQAILQHQGQLPTNLQTQCVLLQANGAKQIRNKQEQTNWTQQVQQIWLTGDNLPTSCNEVVESWQKENLNAALIQQRALLAFSKNNIKLLNQLRTLTVQSDLIQWLEELIKIQQRPTHLLSEQSWFNPENAHYQAEIAQAIFIQQMPQIIKKSEKPNPQAPFEFYANLAKSLQLEEKQISAWKKLLISQLFDNEDPQIQQWRDETVIQLKEDSLTERRIRLAIRNKEDYARWITLLSEITKQKDEWQFWQAKLWQKQGALAPATVIFQQLKSGRGFYPMLASMELNLPYQPKMQNAIPNSENHLAQNFARPLARVSEFRWLGDYAKMNKEWKKLLEQGDFNHKLQLAHYAQQHQWFDLAVDATIQAKAWDYLALRLPNAYLDFFDIHLAGKPISRTFAMALARQESAWKTYVSSSANAKGLMQLLPSTAKQTAQQAKLPYRQEAQLLDPFDNIMLGTTHLSQLYQKYGNNRVLIAAAYNAGSHRVDQWLTGSNGKLSLAEFVASIPFFETRGYVQNVLTYDAYYQILQQQPQMLLNPQESQRLY</sequence>
<dbReference type="InterPro" id="IPR012289">
    <property type="entry name" value="Lytic_TGlycosylase_superhlx_L"/>
</dbReference>
<dbReference type="AlphaFoldDB" id="A0A1T0AYW0"/>
<dbReference type="Gene3D" id="1.10.1240.20">
    <property type="entry name" value="Lytic transglycosylase, superhelical linker domain"/>
    <property type="match status" value="1"/>
</dbReference>
<dbReference type="InterPro" id="IPR037061">
    <property type="entry name" value="Lytic_TGlycoase_superhlx_L_sf"/>
</dbReference>
<dbReference type="CDD" id="cd13401">
    <property type="entry name" value="Slt70-like"/>
    <property type="match status" value="1"/>
</dbReference>
<dbReference type="InterPro" id="IPR023346">
    <property type="entry name" value="Lysozyme-like_dom_sf"/>
</dbReference>
<dbReference type="SUPFAM" id="SSF53955">
    <property type="entry name" value="Lysozyme-like"/>
    <property type="match status" value="1"/>
</dbReference>
<feature type="domain" description="Transglycosylase SLT" evidence="4">
    <location>
        <begin position="527"/>
        <end position="627"/>
    </location>
</feature>
<evidence type="ECO:0000256" key="2">
    <source>
        <dbReference type="ARBA" id="ARBA00022729"/>
    </source>
</evidence>
<name>A0A1T0AYW0_9PAST</name>
<dbReference type="GO" id="GO:0004553">
    <property type="term" value="F:hydrolase activity, hydrolyzing O-glycosyl compounds"/>
    <property type="evidence" value="ECO:0007669"/>
    <property type="project" value="InterPro"/>
</dbReference>
<comment type="similarity">
    <text evidence="1">Belongs to the transglycosylase Slt family.</text>
</comment>
<evidence type="ECO:0000313" key="6">
    <source>
        <dbReference type="EMBL" id="OOS03004.1"/>
    </source>
</evidence>
<dbReference type="Proteomes" id="UP000190023">
    <property type="component" value="Unassembled WGS sequence"/>
</dbReference>
<proteinExistence type="inferred from homology"/>
<organism evidence="6 7">
    <name type="scientific">[Haemophilus] felis</name>
    <dbReference type="NCBI Taxonomy" id="123822"/>
    <lineage>
        <taxon>Bacteria</taxon>
        <taxon>Pseudomonadati</taxon>
        <taxon>Pseudomonadota</taxon>
        <taxon>Gammaproteobacteria</taxon>
        <taxon>Pasteurellales</taxon>
        <taxon>Pasteurellaceae</taxon>
    </lineage>
</organism>
<feature type="signal peptide" evidence="3">
    <location>
        <begin position="1"/>
        <end position="20"/>
    </location>
</feature>
<dbReference type="InterPro" id="IPR008258">
    <property type="entry name" value="Transglycosylase_SLT_dom_1"/>
</dbReference>
<evidence type="ECO:0000259" key="4">
    <source>
        <dbReference type="Pfam" id="PF01464"/>
    </source>
</evidence>
<dbReference type="STRING" id="123822.B0188_07055"/>
<feature type="chain" id="PRO_5012210702" description="Lytic murein transglycosylase" evidence="3">
    <location>
        <begin position="21"/>
        <end position="678"/>
    </location>
</feature>
<evidence type="ECO:0000313" key="7">
    <source>
        <dbReference type="Proteomes" id="UP000190023"/>
    </source>
</evidence>
<accession>A0A1T0AYW0</accession>
<evidence type="ECO:0000256" key="1">
    <source>
        <dbReference type="ARBA" id="ARBA00007734"/>
    </source>
</evidence>
<dbReference type="PANTHER" id="PTHR37423:SF5">
    <property type="entry name" value="SOLUBLE LYTIC MUREIN TRANSGLYCOSYLASE"/>
    <property type="match status" value="1"/>
</dbReference>
<dbReference type="GO" id="GO:0042597">
    <property type="term" value="C:periplasmic space"/>
    <property type="evidence" value="ECO:0007669"/>
    <property type="project" value="InterPro"/>
</dbReference>
<keyword evidence="7" id="KW-1185">Reference proteome</keyword>
<feature type="domain" description="Lytic transglycosylase superhelical linker" evidence="5">
    <location>
        <begin position="445"/>
        <end position="506"/>
    </location>
</feature>
<gene>
    <name evidence="6" type="ORF">B0188_07055</name>
</gene>
<dbReference type="Pfam" id="PF14718">
    <property type="entry name" value="SLT_L"/>
    <property type="match status" value="1"/>
</dbReference>
<reference evidence="6 7" key="1">
    <citation type="submission" date="2017-02" db="EMBL/GenBank/DDBJ databases">
        <title>Draft genome sequence of Haemophilus felis CCUG 31170 type strain.</title>
        <authorList>
            <person name="Engstrom-Jakobsson H."/>
            <person name="Salva-Serra F."/>
            <person name="Thorell K."/>
            <person name="Gonzales-Siles L."/>
            <person name="Karlsson R."/>
            <person name="Boulund F."/>
            <person name="Engstrand L."/>
            <person name="Kristiansson E."/>
            <person name="Moore E."/>
        </authorList>
    </citation>
    <scope>NUCLEOTIDE SEQUENCE [LARGE SCALE GENOMIC DNA]</scope>
    <source>
        <strain evidence="6 7">CCUG 31170</strain>
    </source>
</reference>
<evidence type="ECO:0000256" key="3">
    <source>
        <dbReference type="SAM" id="SignalP"/>
    </source>
</evidence>
<dbReference type="Pfam" id="PF00760">
    <property type="entry name" value="Cucumo_coat"/>
    <property type="match status" value="1"/>
</dbReference>